<dbReference type="EMBL" id="DS022245">
    <property type="protein sequence ID" value="EWG42019.1"/>
    <property type="molecule type" value="Genomic_DNA"/>
</dbReference>
<name>W7M3B9_GIBM7</name>
<dbReference type="GO" id="GO:0031956">
    <property type="term" value="F:medium-chain fatty acid-CoA ligase activity"/>
    <property type="evidence" value="ECO:0007669"/>
    <property type="project" value="TreeGrafter"/>
</dbReference>
<dbReference type="STRING" id="334819.W7M3B9"/>
<dbReference type="SUPFAM" id="SSF56801">
    <property type="entry name" value="Acetyl-CoA synthetase-like"/>
    <property type="match status" value="1"/>
</dbReference>
<protein>
    <submittedName>
        <fullName evidence="3">Uncharacterized protein</fullName>
    </submittedName>
</protein>
<dbReference type="Pfam" id="PF13193">
    <property type="entry name" value="AMP-binding_C"/>
    <property type="match status" value="1"/>
</dbReference>
<reference evidence="3 4" key="1">
    <citation type="journal article" date="2010" name="Nature">
        <title>Comparative genomics reveals mobile pathogenicity chromosomes in Fusarium.</title>
        <authorList>
            <person name="Ma L.J."/>
            <person name="van der Does H.C."/>
            <person name="Borkovich K.A."/>
            <person name="Coleman J.J."/>
            <person name="Daboussi M.J."/>
            <person name="Di Pietro A."/>
            <person name="Dufresne M."/>
            <person name="Freitag M."/>
            <person name="Grabherr M."/>
            <person name="Henrissat B."/>
            <person name="Houterman P.M."/>
            <person name="Kang S."/>
            <person name="Shim W.B."/>
            <person name="Woloshuk C."/>
            <person name="Xie X."/>
            <person name="Xu J.R."/>
            <person name="Antoniw J."/>
            <person name="Baker S.E."/>
            <person name="Bluhm B.H."/>
            <person name="Breakspear A."/>
            <person name="Brown D.W."/>
            <person name="Butchko R.A."/>
            <person name="Chapman S."/>
            <person name="Coulson R."/>
            <person name="Coutinho P.M."/>
            <person name="Danchin E.G."/>
            <person name="Diener A."/>
            <person name="Gale L.R."/>
            <person name="Gardiner D.M."/>
            <person name="Goff S."/>
            <person name="Hammond-Kosack K.E."/>
            <person name="Hilburn K."/>
            <person name="Hua-Van A."/>
            <person name="Jonkers W."/>
            <person name="Kazan K."/>
            <person name="Kodira C.D."/>
            <person name="Koehrsen M."/>
            <person name="Kumar L."/>
            <person name="Lee Y.H."/>
            <person name="Li L."/>
            <person name="Manners J.M."/>
            <person name="Miranda-Saavedra D."/>
            <person name="Mukherjee M."/>
            <person name="Park G."/>
            <person name="Park J."/>
            <person name="Park S.Y."/>
            <person name="Proctor R.H."/>
            <person name="Regev A."/>
            <person name="Ruiz-Roldan M.C."/>
            <person name="Sain D."/>
            <person name="Sakthikumar S."/>
            <person name="Sykes S."/>
            <person name="Schwartz D.C."/>
            <person name="Turgeon B.G."/>
            <person name="Wapinski I."/>
            <person name="Yoder O."/>
            <person name="Young S."/>
            <person name="Zeng Q."/>
            <person name="Zhou S."/>
            <person name="Galagan J."/>
            <person name="Cuomo C.A."/>
            <person name="Kistler H.C."/>
            <person name="Rep M."/>
        </authorList>
    </citation>
    <scope>NUCLEOTIDE SEQUENCE [LARGE SCALE GENOMIC DNA]</scope>
    <source>
        <strain evidence="4">M3125 / FGSC 7600</strain>
    </source>
</reference>
<dbReference type="OrthoDB" id="10253115at2759"/>
<dbReference type="PROSITE" id="PS00455">
    <property type="entry name" value="AMP_BINDING"/>
    <property type="match status" value="1"/>
</dbReference>
<dbReference type="InterPro" id="IPR045851">
    <property type="entry name" value="AMP-bd_C_sf"/>
</dbReference>
<dbReference type="PANTHER" id="PTHR43201:SF30">
    <property type="entry name" value="AMP-DEPENDENT SYNTHETASE_LIGASE DOMAIN-CONTAINING PROTEIN"/>
    <property type="match status" value="1"/>
</dbReference>
<dbReference type="RefSeq" id="XP_018748210.1">
    <property type="nucleotide sequence ID" value="XM_018891656.1"/>
</dbReference>
<evidence type="ECO:0000259" key="1">
    <source>
        <dbReference type="Pfam" id="PF00501"/>
    </source>
</evidence>
<feature type="domain" description="AMP-dependent synthetase/ligase" evidence="1">
    <location>
        <begin position="150"/>
        <end position="557"/>
    </location>
</feature>
<dbReference type="GeneID" id="30062073"/>
<gene>
    <name evidence="3" type="ORF">FVEG_03974</name>
</gene>
<proteinExistence type="predicted"/>
<dbReference type="VEuPathDB" id="FungiDB:FVEG_03974"/>
<dbReference type="Gene3D" id="3.30.300.30">
    <property type="match status" value="1"/>
</dbReference>
<dbReference type="GO" id="GO:0006631">
    <property type="term" value="P:fatty acid metabolic process"/>
    <property type="evidence" value="ECO:0007669"/>
    <property type="project" value="TreeGrafter"/>
</dbReference>
<dbReference type="AlphaFoldDB" id="W7M3B9"/>
<dbReference type="InterPro" id="IPR000873">
    <property type="entry name" value="AMP-dep_synth/lig_dom"/>
</dbReference>
<sequence>MTYSRGSYASRNILIHTRVRIPRYLISKTEALATSQAQSRCMYVPTHACPPPRLVLQLQLQLYIKPRTRLSLFYKDLLNSTSTSTSGEFITASTMQTVIRQSFKKTHLPLRTILRACQVRTLATSNLSIRWGPKEPLLYNGTIPEHFASVVSAHGDREAVIARSPGPNSHESTLTYYALDSLSNSLAHSLSSLGVQKGDCVAVSLGNGPEFAALTYACFKLGAILVPLNPGFNEQQVAAALKHLSVETLIIGAVTDLAYKPGRGRSNQHLLQSIVGDVSSSKIQSETVPSLRNVVVLDNLASHPDIKFDLKSYRAFTPYQSLIDGPVHTVKPDSPLKPSDVINIQFTSGTTSLPKAAMLSHRAILNNGALIAHRMGLHADDRIVVPPPLFHCFGCVLGYMATATTGAGILFPSPAFDPEATLRMCVDHEATGLYGVNTMFVAVLEALDRGNVVSQPPRHLRKGIAAGSSVPPSLMNTLYERLGLQDLVICYGQTETAPVSCMTSPSDPFEKRTSSIGRVMPHTGVKIVDPLDHSKTLPIGERGELAAAGYLVMEGYHGDEARTAEVRKPDPEDGTIWMYSGDEAEMDEQGYVQITGRIKDLIIRGGENIHPLEVEDCLLTHEGVREASVVGVPDERYGEAVAAFVIPARGWTPLDHMKDTEEAPIDKANTEEPGTLSRDGLRQWVATKLSKHLVPKYVFWIDEYPKTPSGKVQKYKLKDYAKEILGDEDNKAAQP</sequence>
<dbReference type="Pfam" id="PF00501">
    <property type="entry name" value="AMP-binding"/>
    <property type="match status" value="1"/>
</dbReference>
<evidence type="ECO:0000313" key="3">
    <source>
        <dbReference type="EMBL" id="EWG42019.1"/>
    </source>
</evidence>
<dbReference type="eggNOG" id="KOG1177">
    <property type="taxonomic scope" value="Eukaryota"/>
</dbReference>
<evidence type="ECO:0000259" key="2">
    <source>
        <dbReference type="Pfam" id="PF13193"/>
    </source>
</evidence>
<feature type="domain" description="AMP-binding enzyme C-terminal" evidence="2">
    <location>
        <begin position="613"/>
        <end position="711"/>
    </location>
</feature>
<organism evidence="3 4">
    <name type="scientific">Gibberella moniliformis (strain M3125 / FGSC 7600)</name>
    <name type="common">Maize ear and stalk rot fungus</name>
    <name type="synonym">Fusarium verticillioides</name>
    <dbReference type="NCBI Taxonomy" id="334819"/>
    <lineage>
        <taxon>Eukaryota</taxon>
        <taxon>Fungi</taxon>
        <taxon>Dikarya</taxon>
        <taxon>Ascomycota</taxon>
        <taxon>Pezizomycotina</taxon>
        <taxon>Sordariomycetes</taxon>
        <taxon>Hypocreomycetidae</taxon>
        <taxon>Hypocreales</taxon>
        <taxon>Nectriaceae</taxon>
        <taxon>Fusarium</taxon>
        <taxon>Fusarium fujikuroi species complex</taxon>
    </lineage>
</organism>
<dbReference type="InterPro" id="IPR042099">
    <property type="entry name" value="ANL_N_sf"/>
</dbReference>
<dbReference type="EMBL" id="CM000579">
    <property type="protein sequence ID" value="EWG42019.1"/>
    <property type="molecule type" value="Genomic_DNA"/>
</dbReference>
<dbReference type="InterPro" id="IPR020845">
    <property type="entry name" value="AMP-binding_CS"/>
</dbReference>
<accession>W7M3B9</accession>
<dbReference type="PANTHER" id="PTHR43201">
    <property type="entry name" value="ACYL-COA SYNTHETASE"/>
    <property type="match status" value="1"/>
</dbReference>
<dbReference type="InterPro" id="IPR025110">
    <property type="entry name" value="AMP-bd_C"/>
</dbReference>
<keyword evidence="4" id="KW-1185">Reference proteome</keyword>
<dbReference type="Proteomes" id="UP000009096">
    <property type="component" value="Chromosome 2"/>
</dbReference>
<dbReference type="KEGG" id="fvr:FVEG_03974"/>
<dbReference type="Gene3D" id="3.40.50.12780">
    <property type="entry name" value="N-terminal domain of ligase-like"/>
    <property type="match status" value="1"/>
</dbReference>
<evidence type="ECO:0000313" key="4">
    <source>
        <dbReference type="Proteomes" id="UP000009096"/>
    </source>
</evidence>